<keyword evidence="1" id="KW-1133">Transmembrane helix</keyword>
<name>A0A6J7EZJ9_9ZZZZ</name>
<proteinExistence type="predicted"/>
<dbReference type="AlphaFoldDB" id="A0A6J7EZJ9"/>
<gene>
    <name evidence="2" type="ORF">UFOPK3402_01946</name>
</gene>
<evidence type="ECO:0000313" key="2">
    <source>
        <dbReference type="EMBL" id="CAB4886674.1"/>
    </source>
</evidence>
<keyword evidence="1" id="KW-0472">Membrane</keyword>
<sequence length="159" mass="16979">MINGPLIPGLREFDGPRRRLPRLVWLLLAAVVVAGCVVLALGVFSASGPMRSLGLVTDEMQTVAYRPTTTDLVIQVAVALPPEGICRSDDLTLEGSEVGSRIEVRATRTTPRNSVCQPVSSSAEQMWIDVVLDSPLADRSVVRASDLQALPRDTSAGLS</sequence>
<feature type="transmembrane region" description="Helical" evidence="1">
    <location>
        <begin position="23"/>
        <end position="44"/>
    </location>
</feature>
<keyword evidence="1" id="KW-0812">Transmembrane</keyword>
<accession>A0A6J7EZJ9</accession>
<reference evidence="2" key="1">
    <citation type="submission" date="2020-05" db="EMBL/GenBank/DDBJ databases">
        <authorList>
            <person name="Chiriac C."/>
            <person name="Salcher M."/>
            <person name="Ghai R."/>
            <person name="Kavagutti S V."/>
        </authorList>
    </citation>
    <scope>NUCLEOTIDE SEQUENCE</scope>
</reference>
<protein>
    <submittedName>
        <fullName evidence="2">Unannotated protein</fullName>
    </submittedName>
</protein>
<dbReference type="EMBL" id="CAFBLS010000323">
    <property type="protein sequence ID" value="CAB4886674.1"/>
    <property type="molecule type" value="Genomic_DNA"/>
</dbReference>
<evidence type="ECO:0000256" key="1">
    <source>
        <dbReference type="SAM" id="Phobius"/>
    </source>
</evidence>
<organism evidence="2">
    <name type="scientific">freshwater metagenome</name>
    <dbReference type="NCBI Taxonomy" id="449393"/>
    <lineage>
        <taxon>unclassified sequences</taxon>
        <taxon>metagenomes</taxon>
        <taxon>ecological metagenomes</taxon>
    </lineage>
</organism>